<evidence type="ECO:0000256" key="9">
    <source>
        <dbReference type="ARBA" id="ARBA00022989"/>
    </source>
</evidence>
<evidence type="ECO:0000256" key="13">
    <source>
        <dbReference type="ARBA" id="ARBA00023180"/>
    </source>
</evidence>
<reference evidence="19" key="1">
    <citation type="submission" date="2025-08" db="UniProtKB">
        <authorList>
            <consortium name="Ensembl"/>
        </authorList>
    </citation>
    <scope>IDENTIFICATION</scope>
</reference>
<feature type="compositionally biased region" description="Basic and acidic residues" evidence="16">
    <location>
        <begin position="575"/>
        <end position="596"/>
    </location>
</feature>
<evidence type="ECO:0000256" key="6">
    <source>
        <dbReference type="ARBA" id="ARBA00022737"/>
    </source>
</evidence>
<accession>A0A3Q3KAK8</accession>
<dbReference type="InterPro" id="IPR013783">
    <property type="entry name" value="Ig-like_fold"/>
</dbReference>
<dbReference type="InterPro" id="IPR013162">
    <property type="entry name" value="CD80_C2-set"/>
</dbReference>
<evidence type="ECO:0000256" key="8">
    <source>
        <dbReference type="ARBA" id="ARBA00022889"/>
    </source>
</evidence>
<feature type="region of interest" description="Disordered" evidence="16">
    <location>
        <begin position="572"/>
        <end position="596"/>
    </location>
</feature>
<dbReference type="Pfam" id="PF07686">
    <property type="entry name" value="V-set"/>
    <property type="match status" value="1"/>
</dbReference>
<dbReference type="SMART" id="SM00408">
    <property type="entry name" value="IGc2"/>
    <property type="match status" value="2"/>
</dbReference>
<evidence type="ECO:0000256" key="1">
    <source>
        <dbReference type="ARBA" id="ARBA00004251"/>
    </source>
</evidence>
<keyword evidence="20" id="KW-1185">Reference proteome</keyword>
<feature type="domain" description="Ig-like" evidence="18">
    <location>
        <begin position="368"/>
        <end position="422"/>
    </location>
</feature>
<dbReference type="InterPro" id="IPR013106">
    <property type="entry name" value="Ig_V-set"/>
</dbReference>
<dbReference type="GO" id="GO:0030424">
    <property type="term" value="C:axon"/>
    <property type="evidence" value="ECO:0007669"/>
    <property type="project" value="UniProtKB-SubCell"/>
</dbReference>
<keyword evidence="6" id="KW-0677">Repeat</keyword>
<dbReference type="SMART" id="SM00409">
    <property type="entry name" value="IG"/>
    <property type="match status" value="3"/>
</dbReference>
<keyword evidence="4" id="KW-1003">Cell membrane</keyword>
<dbReference type="Proteomes" id="UP000261600">
    <property type="component" value="Unplaced"/>
</dbReference>
<keyword evidence="8" id="KW-0130">Cell adhesion</keyword>
<feature type="transmembrane region" description="Helical" evidence="17">
    <location>
        <begin position="542"/>
        <end position="564"/>
    </location>
</feature>
<dbReference type="PANTHER" id="PTHR11973:SF2">
    <property type="entry name" value="CD166 ANTIGEN"/>
    <property type="match status" value="1"/>
</dbReference>
<dbReference type="STRING" id="43700.ENSMALP00000025737"/>
<dbReference type="Pfam" id="PF08205">
    <property type="entry name" value="C2-set_2"/>
    <property type="match status" value="1"/>
</dbReference>
<dbReference type="Gene3D" id="2.60.40.10">
    <property type="entry name" value="Immunoglobulins"/>
    <property type="match status" value="5"/>
</dbReference>
<dbReference type="GO" id="GO:0005886">
    <property type="term" value="C:plasma membrane"/>
    <property type="evidence" value="ECO:0007669"/>
    <property type="project" value="UniProtKB-SubCell"/>
</dbReference>
<dbReference type="Pfam" id="PF13895">
    <property type="entry name" value="Ig_2"/>
    <property type="match status" value="1"/>
</dbReference>
<evidence type="ECO:0000256" key="14">
    <source>
        <dbReference type="ARBA" id="ARBA00023273"/>
    </source>
</evidence>
<dbReference type="InterPro" id="IPR003599">
    <property type="entry name" value="Ig_sub"/>
</dbReference>
<dbReference type="PANTHER" id="PTHR11973">
    <property type="entry name" value="CELL SURFACE GLYCOPROTEIN MUC18-RELATED"/>
    <property type="match status" value="1"/>
</dbReference>
<dbReference type="InterPro" id="IPR003598">
    <property type="entry name" value="Ig_sub2"/>
</dbReference>
<keyword evidence="11 17" id="KW-0472">Membrane</keyword>
<dbReference type="InterPro" id="IPR007110">
    <property type="entry name" value="Ig-like_dom"/>
</dbReference>
<dbReference type="Ensembl" id="ENSMALT00000026213.1">
    <property type="protein sequence ID" value="ENSMALP00000025737.1"/>
    <property type="gene ID" value="ENSMALG00000017875.1"/>
</dbReference>
<comment type="subcellular location">
    <subcellularLocation>
        <location evidence="1">Cell membrane</location>
        <topology evidence="1">Single-pass type I membrane protein</topology>
    </subcellularLocation>
    <subcellularLocation>
        <location evidence="3">Cell projection</location>
        <location evidence="3">Axon</location>
    </subcellularLocation>
    <subcellularLocation>
        <location evidence="2">Cell projection</location>
        <location evidence="2">Dendrite</location>
    </subcellularLocation>
</comment>
<evidence type="ECO:0000256" key="15">
    <source>
        <dbReference type="ARBA" id="ARBA00023319"/>
    </source>
</evidence>
<keyword evidence="15" id="KW-0393">Immunoglobulin domain</keyword>
<evidence type="ECO:0000256" key="10">
    <source>
        <dbReference type="ARBA" id="ARBA00023130"/>
    </source>
</evidence>
<feature type="domain" description="Ig-like" evidence="18">
    <location>
        <begin position="274"/>
        <end position="358"/>
    </location>
</feature>
<evidence type="ECO:0000256" key="5">
    <source>
        <dbReference type="ARBA" id="ARBA00022692"/>
    </source>
</evidence>
<dbReference type="InterPro" id="IPR036179">
    <property type="entry name" value="Ig-like_dom_sf"/>
</dbReference>
<reference evidence="19" key="2">
    <citation type="submission" date="2025-09" db="UniProtKB">
        <authorList>
            <consortium name="Ensembl"/>
        </authorList>
    </citation>
    <scope>IDENTIFICATION</scope>
</reference>
<keyword evidence="5 17" id="KW-0812">Transmembrane</keyword>
<dbReference type="GO" id="GO:0007155">
    <property type="term" value="P:cell adhesion"/>
    <property type="evidence" value="ECO:0007669"/>
    <property type="project" value="UniProtKB-KW"/>
</dbReference>
<sequence length="596" mass="65211">MLCLPKSQWESLRSCRSSPAVSINPDSDFIKMRLAAFVLLAFVLLAFVSAATLFQVQGTEHVTALYGETIVIPCNKGAPAPKDLMFIKWKYVKEDGSPGDLLVKQARNDPATVQATDDYAQRVSIDDKFSLLISQASLKDEKTFTCMVVSDNNLMEYPVLVVVYKKPSSVRIMDKSEALQKDKPTTVGTCVAADANPAATITWLKNGELLVADGKAIVITSSVKLHPATDLSTTSSTLQYAAAKEDVNTVFACMSRHELINQQTNLDPFPIHYPSENISLQILSKSPIIEGDNVTLKCHADGSPPPSSFFFHIKGQKMQVENSDNYTLTAISRDAAGEYKCSLTDNEKLEASQSITVSYLDLNLSPTGKVVKIVGDTLSVKVDKSTSSDPRISWTKNGKPVNEPEFSKLTYADAGVYFCEVSVTGLIRRQRFELVVEGKPMITSLTKQRSSDAKHKVLTCEAEGVPEPSFQWSINSTSEESSYSDGKATHTITVIPEVNLTVSCSVSNKLGEDVRTINVSSVFKEEILEKGARDDSEDQAKLIVGVVAGLLIAAAILGLIYWLYMKNSRQGSWKTGEKETGTSEESKKLEENNHTV</sequence>
<dbReference type="SMART" id="SM00406">
    <property type="entry name" value="IGv"/>
    <property type="match status" value="2"/>
</dbReference>
<evidence type="ECO:0000256" key="7">
    <source>
        <dbReference type="ARBA" id="ARBA00022859"/>
    </source>
</evidence>
<evidence type="ECO:0000256" key="12">
    <source>
        <dbReference type="ARBA" id="ARBA00023157"/>
    </source>
</evidence>
<feature type="domain" description="Ig-like" evidence="18">
    <location>
        <begin position="440"/>
        <end position="520"/>
    </location>
</feature>
<dbReference type="InterPro" id="IPR051116">
    <property type="entry name" value="Surface_Rcpt/Adhesion_Mol"/>
</dbReference>
<protein>
    <recommendedName>
        <fullName evidence="18">Ig-like domain-containing protein</fullName>
    </recommendedName>
</protein>
<dbReference type="GO" id="GO:0002250">
    <property type="term" value="P:adaptive immune response"/>
    <property type="evidence" value="ECO:0007669"/>
    <property type="project" value="UniProtKB-KW"/>
</dbReference>
<keyword evidence="14" id="KW-0966">Cell projection</keyword>
<evidence type="ECO:0000256" key="2">
    <source>
        <dbReference type="ARBA" id="ARBA00004279"/>
    </source>
</evidence>
<evidence type="ECO:0000313" key="19">
    <source>
        <dbReference type="Ensembl" id="ENSMALP00000025737.1"/>
    </source>
</evidence>
<dbReference type="GO" id="GO:0030425">
    <property type="term" value="C:dendrite"/>
    <property type="evidence" value="ECO:0007669"/>
    <property type="project" value="UniProtKB-SubCell"/>
</dbReference>
<organism evidence="19 20">
    <name type="scientific">Monopterus albus</name>
    <name type="common">Swamp eel</name>
    <dbReference type="NCBI Taxonomy" id="43700"/>
    <lineage>
        <taxon>Eukaryota</taxon>
        <taxon>Metazoa</taxon>
        <taxon>Chordata</taxon>
        <taxon>Craniata</taxon>
        <taxon>Vertebrata</taxon>
        <taxon>Euteleostomi</taxon>
        <taxon>Actinopterygii</taxon>
        <taxon>Neopterygii</taxon>
        <taxon>Teleostei</taxon>
        <taxon>Neoteleostei</taxon>
        <taxon>Acanthomorphata</taxon>
        <taxon>Anabantaria</taxon>
        <taxon>Synbranchiformes</taxon>
        <taxon>Synbranchidae</taxon>
        <taxon>Monopterus</taxon>
    </lineage>
</organism>
<evidence type="ECO:0000259" key="18">
    <source>
        <dbReference type="PROSITE" id="PS50835"/>
    </source>
</evidence>
<keyword evidence="10" id="KW-1064">Adaptive immunity</keyword>
<keyword evidence="9 17" id="KW-1133">Transmembrane helix</keyword>
<evidence type="ECO:0000256" key="3">
    <source>
        <dbReference type="ARBA" id="ARBA00004489"/>
    </source>
</evidence>
<keyword evidence="7" id="KW-0391">Immunity</keyword>
<evidence type="ECO:0000256" key="16">
    <source>
        <dbReference type="SAM" id="MobiDB-lite"/>
    </source>
</evidence>
<name>A0A3Q3KAK8_MONAL</name>
<proteinExistence type="predicted"/>
<dbReference type="PROSITE" id="PS50835">
    <property type="entry name" value="IG_LIKE"/>
    <property type="match status" value="4"/>
</dbReference>
<keyword evidence="13" id="KW-0325">Glycoprotein</keyword>
<feature type="domain" description="Ig-like" evidence="18">
    <location>
        <begin position="167"/>
        <end position="267"/>
    </location>
</feature>
<evidence type="ECO:0000256" key="11">
    <source>
        <dbReference type="ARBA" id="ARBA00023136"/>
    </source>
</evidence>
<dbReference type="SUPFAM" id="SSF48726">
    <property type="entry name" value="Immunoglobulin"/>
    <property type="match status" value="4"/>
</dbReference>
<keyword evidence="12" id="KW-1015">Disulfide bond</keyword>
<dbReference type="AlphaFoldDB" id="A0A3Q3KAK8"/>
<evidence type="ECO:0000313" key="20">
    <source>
        <dbReference type="Proteomes" id="UP000261600"/>
    </source>
</evidence>
<evidence type="ECO:0000256" key="17">
    <source>
        <dbReference type="SAM" id="Phobius"/>
    </source>
</evidence>
<evidence type="ECO:0000256" key="4">
    <source>
        <dbReference type="ARBA" id="ARBA00022475"/>
    </source>
</evidence>